<reference evidence="11" key="1">
    <citation type="journal article" date="2021" name="PeerJ">
        <title>Extensive microbial diversity within the chicken gut microbiome revealed by metagenomics and culture.</title>
        <authorList>
            <person name="Gilroy R."/>
            <person name="Ravi A."/>
            <person name="Getino M."/>
            <person name="Pursley I."/>
            <person name="Horton D.L."/>
            <person name="Alikhan N.F."/>
            <person name="Baker D."/>
            <person name="Gharbi K."/>
            <person name="Hall N."/>
            <person name="Watson M."/>
            <person name="Adriaenssens E.M."/>
            <person name="Foster-Nyarko E."/>
            <person name="Jarju S."/>
            <person name="Secka A."/>
            <person name="Antonio M."/>
            <person name="Oren A."/>
            <person name="Chaudhuri R.R."/>
            <person name="La Ragione R."/>
            <person name="Hildebrand F."/>
            <person name="Pallen M.J."/>
        </authorList>
    </citation>
    <scope>NUCLEOTIDE SEQUENCE</scope>
    <source>
        <strain evidence="11">CHK189-11263</strain>
    </source>
</reference>
<dbReference type="Pfam" id="PF07486">
    <property type="entry name" value="Hydrolase_2"/>
    <property type="match status" value="1"/>
</dbReference>
<dbReference type="GO" id="GO:0016787">
    <property type="term" value="F:hydrolase activity"/>
    <property type="evidence" value="ECO:0007669"/>
    <property type="project" value="UniProtKB-KW"/>
</dbReference>
<dbReference type="NCBIfam" id="TIGR02869">
    <property type="entry name" value="spore_SleB"/>
    <property type="match status" value="1"/>
</dbReference>
<accession>A0A9D2MBB6</accession>
<keyword evidence="4" id="KW-0732">Signal</keyword>
<keyword evidence="5" id="KW-0378">Hydrolase</keyword>
<keyword evidence="3" id="KW-0309">Germination</keyword>
<organism evidence="11 12">
    <name type="scientific">Candidatus Flavonifractor intestinipullorum</name>
    <dbReference type="NCBI Taxonomy" id="2838587"/>
    <lineage>
        <taxon>Bacteria</taxon>
        <taxon>Bacillati</taxon>
        <taxon>Bacillota</taxon>
        <taxon>Clostridia</taxon>
        <taxon>Eubacteriales</taxon>
        <taxon>Oscillospiraceae</taxon>
        <taxon>Flavonifractor</taxon>
    </lineage>
</organism>
<feature type="domain" description="Cell wall hydrolase SleB" evidence="10">
    <location>
        <begin position="128"/>
        <end position="226"/>
    </location>
</feature>
<dbReference type="Pfam" id="PF01471">
    <property type="entry name" value="PG_binding_1"/>
    <property type="match status" value="1"/>
</dbReference>
<evidence type="ECO:0000256" key="5">
    <source>
        <dbReference type="ARBA" id="ARBA00022801"/>
    </source>
</evidence>
<protein>
    <recommendedName>
        <fullName evidence="2 8">Spore cortex-lytic enzyme</fullName>
    </recommendedName>
</protein>
<dbReference type="InterPro" id="IPR014224">
    <property type="entry name" value="Spore_cortex_SleB"/>
</dbReference>
<feature type="domain" description="Peptidoglycan binding-like" evidence="9">
    <location>
        <begin position="40"/>
        <end position="96"/>
    </location>
</feature>
<dbReference type="GO" id="GO:0009847">
    <property type="term" value="P:spore germination"/>
    <property type="evidence" value="ECO:0007669"/>
    <property type="project" value="UniProtKB-UniRule"/>
</dbReference>
<keyword evidence="6" id="KW-0749">Sporulation</keyword>
<gene>
    <name evidence="11" type="primary">sleB</name>
    <name evidence="11" type="ORF">H9714_09060</name>
</gene>
<dbReference type="SUPFAM" id="SSF47090">
    <property type="entry name" value="PGBD-like"/>
    <property type="match status" value="1"/>
</dbReference>
<dbReference type="EMBL" id="DWYC01000083">
    <property type="protein sequence ID" value="HJB57685.1"/>
    <property type="molecule type" value="Genomic_DNA"/>
</dbReference>
<comment type="similarity">
    <text evidence="1">Belongs to the SleB family.</text>
</comment>
<dbReference type="Gene3D" id="1.10.10.2520">
    <property type="entry name" value="Cell wall hydrolase SleB, domain 1"/>
    <property type="match status" value="1"/>
</dbReference>
<dbReference type="InterPro" id="IPR042047">
    <property type="entry name" value="SleB_dom1"/>
</dbReference>
<evidence type="ECO:0000256" key="1">
    <source>
        <dbReference type="ARBA" id="ARBA00007010"/>
    </source>
</evidence>
<evidence type="ECO:0000256" key="6">
    <source>
        <dbReference type="ARBA" id="ARBA00022969"/>
    </source>
</evidence>
<dbReference type="Gene3D" id="1.10.101.10">
    <property type="entry name" value="PGBD-like superfamily/PGBD"/>
    <property type="match status" value="1"/>
</dbReference>
<evidence type="ECO:0000256" key="2">
    <source>
        <dbReference type="ARBA" id="ARBA00018364"/>
    </source>
</evidence>
<dbReference type="GO" id="GO:0030435">
    <property type="term" value="P:sporulation resulting in formation of a cellular spore"/>
    <property type="evidence" value="ECO:0007669"/>
    <property type="project" value="UniProtKB-KW"/>
</dbReference>
<dbReference type="InterPro" id="IPR011105">
    <property type="entry name" value="Cell_wall_hydrolase_SleB"/>
</dbReference>
<dbReference type="Gene3D" id="6.20.240.60">
    <property type="match status" value="1"/>
</dbReference>
<evidence type="ECO:0000313" key="12">
    <source>
        <dbReference type="Proteomes" id="UP000824208"/>
    </source>
</evidence>
<proteinExistence type="inferred from homology"/>
<dbReference type="AlphaFoldDB" id="A0A9D2MBB6"/>
<dbReference type="InterPro" id="IPR002477">
    <property type="entry name" value="Peptidoglycan-bd-like"/>
</dbReference>
<dbReference type="InterPro" id="IPR036366">
    <property type="entry name" value="PGBDSf"/>
</dbReference>
<sequence length="227" mass="24009">MQHRRTRLVLGLVVLFLMNLLLITLLQSAAGAATYRQGSTGEAVRTIQTKLKNWGYYTGAVDGIYGSATTEAVRYFQRTNGLTADGVVGPATLKALGMSSGSGSESPSSAQSSEVELLARVISAEARGEPYSGQVAVGAVILNRVEHPSFPSTIAGVVYQPGAFTCMVDGQFDEPVADSARRAARDALNGADPSGGAIYYFNPSTATSSWIWSRPLIITIGNHRFCA</sequence>
<evidence type="ECO:0000313" key="11">
    <source>
        <dbReference type="EMBL" id="HJB57685.1"/>
    </source>
</evidence>
<comment type="caution">
    <text evidence="11">The sequence shown here is derived from an EMBL/GenBank/DDBJ whole genome shotgun (WGS) entry which is preliminary data.</text>
</comment>
<dbReference type="Proteomes" id="UP000824208">
    <property type="component" value="Unassembled WGS sequence"/>
</dbReference>
<dbReference type="GO" id="GO:0071555">
    <property type="term" value="P:cell wall organization"/>
    <property type="evidence" value="ECO:0007669"/>
    <property type="project" value="UniProtKB-KW"/>
</dbReference>
<keyword evidence="7" id="KW-0961">Cell wall biogenesis/degradation</keyword>
<evidence type="ECO:0000256" key="7">
    <source>
        <dbReference type="ARBA" id="ARBA00023316"/>
    </source>
</evidence>
<evidence type="ECO:0000259" key="10">
    <source>
        <dbReference type="Pfam" id="PF07486"/>
    </source>
</evidence>
<evidence type="ECO:0000256" key="4">
    <source>
        <dbReference type="ARBA" id="ARBA00022729"/>
    </source>
</evidence>
<reference evidence="11" key="2">
    <citation type="submission" date="2021-04" db="EMBL/GenBank/DDBJ databases">
        <authorList>
            <person name="Gilroy R."/>
        </authorList>
    </citation>
    <scope>NUCLEOTIDE SEQUENCE</scope>
    <source>
        <strain evidence="11">CHK189-11263</strain>
    </source>
</reference>
<dbReference type="InterPro" id="IPR036365">
    <property type="entry name" value="PGBD-like_sf"/>
</dbReference>
<evidence type="ECO:0000256" key="8">
    <source>
        <dbReference type="NCBIfam" id="TIGR02869"/>
    </source>
</evidence>
<evidence type="ECO:0000256" key="3">
    <source>
        <dbReference type="ARBA" id="ARBA00022544"/>
    </source>
</evidence>
<evidence type="ECO:0000259" key="9">
    <source>
        <dbReference type="Pfam" id="PF01471"/>
    </source>
</evidence>
<name>A0A9D2MBB6_9FIRM</name>